<dbReference type="SUPFAM" id="SSF63829">
    <property type="entry name" value="Calcium-dependent phosphotriesterase"/>
    <property type="match status" value="1"/>
</dbReference>
<dbReference type="OrthoDB" id="504981at2"/>
<reference evidence="2 3" key="1">
    <citation type="journal article" date="2015" name="Stand. Genomic Sci.">
        <title>Genomic Encyclopedia of Bacterial and Archaeal Type Strains, Phase III: the genomes of soil and plant-associated and newly described type strains.</title>
        <authorList>
            <person name="Whitman W.B."/>
            <person name="Woyke T."/>
            <person name="Klenk H.P."/>
            <person name="Zhou Y."/>
            <person name="Lilburn T.G."/>
            <person name="Beck B.J."/>
            <person name="De Vos P."/>
            <person name="Vandamme P."/>
            <person name="Eisen J.A."/>
            <person name="Garrity G."/>
            <person name="Hugenholtz P."/>
            <person name="Kyrpides N.C."/>
        </authorList>
    </citation>
    <scope>NUCLEOTIDE SEQUENCE [LARGE SCALE GENOMIC DNA]</scope>
    <source>
        <strain evidence="2 3">VKM Ac-2541</strain>
    </source>
</reference>
<accession>A0A4R2IGT1</accession>
<dbReference type="EMBL" id="SLWR01000011">
    <property type="protein sequence ID" value="TCO43973.1"/>
    <property type="molecule type" value="Genomic_DNA"/>
</dbReference>
<name>A0A4R2IGT1_9ACTN</name>
<organism evidence="2 3">
    <name type="scientific">Kribbella antiqua</name>
    <dbReference type="NCBI Taxonomy" id="2512217"/>
    <lineage>
        <taxon>Bacteria</taxon>
        <taxon>Bacillati</taxon>
        <taxon>Actinomycetota</taxon>
        <taxon>Actinomycetes</taxon>
        <taxon>Propionibacteriales</taxon>
        <taxon>Kribbellaceae</taxon>
        <taxon>Kribbella</taxon>
    </lineage>
</organism>
<dbReference type="Gene3D" id="2.120.10.30">
    <property type="entry name" value="TolB, C-terminal domain"/>
    <property type="match status" value="1"/>
</dbReference>
<dbReference type="AlphaFoldDB" id="A0A4R2IGT1"/>
<evidence type="ECO:0000313" key="2">
    <source>
        <dbReference type="EMBL" id="TCO43973.1"/>
    </source>
</evidence>
<dbReference type="RefSeq" id="WP_132154208.1">
    <property type="nucleotide sequence ID" value="NZ_SLWR01000011.1"/>
</dbReference>
<gene>
    <name evidence="2" type="ORF">EV646_111165</name>
</gene>
<keyword evidence="1" id="KW-0732">Signal</keyword>
<protein>
    <submittedName>
        <fullName evidence="2">Sugar lactone lactonase YvrE</fullName>
    </submittedName>
</protein>
<sequence length="341" mass="35989">MFIRSLAAALGLPALILGLVTTSTVATGAPTPASSTFKRSVDHDHCDPIRFLNTAAASKASQAFPTRIKLPNGFQPEGIAIRGSTAYFSSLADGDIYAASLVTGKGKVISQGPGTPSVGLKIDNRGRLFIAGGPTGTARVVDTRTGKILKSYVLTTAAATFVNDVVLSKSGAWFTDSSRAFVYKVPFGRNGRLLGQSAVRAIPLTGDYVHQAGFNGNGISLTPNGRALIIVQSATGFLFRVNPRTGVTQKLDLGGAVMTNGDGLLLKSRTLYVVQNFLNRVAVLQLNRAGTKGSLVRTITSPDFDIPTTAAAFGHRLYLPNARFSTTPTPTTQYWATAVRR</sequence>
<keyword evidence="3" id="KW-1185">Reference proteome</keyword>
<dbReference type="InterPro" id="IPR011042">
    <property type="entry name" value="6-blade_b-propeller_TolB-like"/>
</dbReference>
<evidence type="ECO:0000256" key="1">
    <source>
        <dbReference type="SAM" id="SignalP"/>
    </source>
</evidence>
<dbReference type="Proteomes" id="UP000295573">
    <property type="component" value="Unassembled WGS sequence"/>
</dbReference>
<comment type="caution">
    <text evidence="2">The sequence shown here is derived from an EMBL/GenBank/DDBJ whole genome shotgun (WGS) entry which is preliminary data.</text>
</comment>
<feature type="chain" id="PRO_5038841623" evidence="1">
    <location>
        <begin position="29"/>
        <end position="341"/>
    </location>
</feature>
<evidence type="ECO:0000313" key="3">
    <source>
        <dbReference type="Proteomes" id="UP000295573"/>
    </source>
</evidence>
<proteinExistence type="predicted"/>
<feature type="signal peptide" evidence="1">
    <location>
        <begin position="1"/>
        <end position="28"/>
    </location>
</feature>